<name>A0A1U7LJL8_NEOID</name>
<dbReference type="GO" id="GO:0016973">
    <property type="term" value="P:poly(A)+ mRNA export from nucleus"/>
    <property type="evidence" value="ECO:0007669"/>
    <property type="project" value="EnsemblFungi"/>
</dbReference>
<dbReference type="PANTHER" id="PTHR15837">
    <property type="entry name" value="RAN GUANINE NUCLEOTIDE RELEASE FACTOR"/>
    <property type="match status" value="1"/>
</dbReference>
<dbReference type="GO" id="GO:0005085">
    <property type="term" value="F:guanyl-nucleotide exchange factor activity"/>
    <property type="evidence" value="ECO:0007669"/>
    <property type="project" value="TreeGrafter"/>
</dbReference>
<dbReference type="Pfam" id="PF04603">
    <property type="entry name" value="Mog1"/>
    <property type="match status" value="1"/>
</dbReference>
<sequence length="197" mass="21489">MMDVSGIKSVDLFGGAIVTKIPSSFIDGSVFRQTPDNQEVYVDLKEGSDLSLIIEILEREACSDEESAIVHFNAIAYDNDVPEGSMRVLSNELVSTETVPNLNSHVVYLLSGIQEAYKWGRKTVLPPGQTSIVVVIVAVIRLTAQATDLVISLNVPVILQTSSLTTIMKDSEIVCIALKKVEEVLKALTIQDYSLFS</sequence>
<keyword evidence="3" id="KW-0653">Protein transport</keyword>
<dbReference type="Proteomes" id="UP000186594">
    <property type="component" value="Unassembled WGS sequence"/>
</dbReference>
<evidence type="ECO:0000256" key="2">
    <source>
        <dbReference type="ARBA" id="ARBA00022448"/>
    </source>
</evidence>
<dbReference type="STRING" id="1198029.A0A1U7LJL8"/>
<dbReference type="GO" id="GO:0031267">
    <property type="term" value="F:small GTPase binding"/>
    <property type="evidence" value="ECO:0007669"/>
    <property type="project" value="TreeGrafter"/>
</dbReference>
<keyword evidence="2" id="KW-0813">Transport</keyword>
<evidence type="ECO:0000256" key="3">
    <source>
        <dbReference type="ARBA" id="ARBA00022927"/>
    </source>
</evidence>
<dbReference type="GO" id="GO:0005737">
    <property type="term" value="C:cytoplasm"/>
    <property type="evidence" value="ECO:0007669"/>
    <property type="project" value="EnsemblFungi"/>
</dbReference>
<dbReference type="InterPro" id="IPR016123">
    <property type="entry name" value="Mog1/PsbP_a/b/a-sand"/>
</dbReference>
<dbReference type="EMBL" id="LXFE01002711">
    <property type="protein sequence ID" value="OLL22828.1"/>
    <property type="molecule type" value="Genomic_DNA"/>
</dbReference>
<dbReference type="GO" id="GO:0005634">
    <property type="term" value="C:nucleus"/>
    <property type="evidence" value="ECO:0007669"/>
    <property type="project" value="EnsemblFungi"/>
</dbReference>
<evidence type="ECO:0000313" key="4">
    <source>
        <dbReference type="EMBL" id="OLL22828.1"/>
    </source>
</evidence>
<keyword evidence="5" id="KW-1185">Reference proteome</keyword>
<dbReference type="InterPro" id="IPR007681">
    <property type="entry name" value="Mog1"/>
</dbReference>
<reference evidence="4 5" key="1">
    <citation type="submission" date="2016-04" db="EMBL/GenBank/DDBJ databases">
        <title>Evolutionary innovation and constraint leading to complex multicellularity in the Ascomycota.</title>
        <authorList>
            <person name="Cisse O."/>
            <person name="Nguyen A."/>
            <person name="Hewitt D.A."/>
            <person name="Jedd G."/>
            <person name="Stajich J.E."/>
        </authorList>
    </citation>
    <scope>NUCLEOTIDE SEQUENCE [LARGE SCALE GENOMIC DNA]</scope>
    <source>
        <strain evidence="4 5">DAH-3</strain>
    </source>
</reference>
<organism evidence="4 5">
    <name type="scientific">Neolecta irregularis (strain DAH-3)</name>
    <dbReference type="NCBI Taxonomy" id="1198029"/>
    <lineage>
        <taxon>Eukaryota</taxon>
        <taxon>Fungi</taxon>
        <taxon>Dikarya</taxon>
        <taxon>Ascomycota</taxon>
        <taxon>Taphrinomycotina</taxon>
        <taxon>Neolectales</taxon>
        <taxon>Neolectaceae</taxon>
        <taxon>Neolecta</taxon>
    </lineage>
</organism>
<proteinExistence type="inferred from homology"/>
<evidence type="ECO:0000256" key="1">
    <source>
        <dbReference type="ARBA" id="ARBA00010307"/>
    </source>
</evidence>
<dbReference type="PANTHER" id="PTHR15837:SF0">
    <property type="entry name" value="RAN GUANINE NUCLEOTIDE RELEASE FACTOR"/>
    <property type="match status" value="1"/>
</dbReference>
<accession>A0A1U7LJL8</accession>
<dbReference type="Gene3D" id="3.40.1000.10">
    <property type="entry name" value="Mog1/PsbP, alpha/beta/alpha sandwich"/>
    <property type="match status" value="1"/>
</dbReference>
<dbReference type="OrthoDB" id="10255285at2759"/>
<dbReference type="OMA" id="DVSHIRQ"/>
<protein>
    <submittedName>
        <fullName evidence="4">Nuclear import protein mog1</fullName>
    </submittedName>
</protein>
<dbReference type="GO" id="GO:0006606">
    <property type="term" value="P:protein import into nucleus"/>
    <property type="evidence" value="ECO:0007669"/>
    <property type="project" value="TreeGrafter"/>
</dbReference>
<dbReference type="SUPFAM" id="SSF55724">
    <property type="entry name" value="Mog1p/PsbP-like"/>
    <property type="match status" value="1"/>
</dbReference>
<dbReference type="AlphaFoldDB" id="A0A1U7LJL8"/>
<comment type="caution">
    <text evidence="4">The sequence shown here is derived from an EMBL/GenBank/DDBJ whole genome shotgun (WGS) entry which is preliminary data.</text>
</comment>
<comment type="similarity">
    <text evidence="1">Belongs to the MOG1 family.</text>
</comment>
<evidence type="ECO:0000313" key="5">
    <source>
        <dbReference type="Proteomes" id="UP000186594"/>
    </source>
</evidence>
<gene>
    <name evidence="4" type="ORF">NEOLI_000952</name>
</gene>